<proteinExistence type="predicted"/>
<reference evidence="2" key="1">
    <citation type="journal article" date="2023" name="Nat. Plants">
        <title>Single-cell RNA sequencing provides a high-resolution roadmap for understanding the multicellular compartmentation of specialized metabolism.</title>
        <authorList>
            <person name="Sun S."/>
            <person name="Shen X."/>
            <person name="Li Y."/>
            <person name="Li Y."/>
            <person name="Wang S."/>
            <person name="Li R."/>
            <person name="Zhang H."/>
            <person name="Shen G."/>
            <person name="Guo B."/>
            <person name="Wei J."/>
            <person name="Xu J."/>
            <person name="St-Pierre B."/>
            <person name="Chen S."/>
            <person name="Sun C."/>
        </authorList>
    </citation>
    <scope>NUCLEOTIDE SEQUENCE [LARGE SCALE GENOMIC DNA]</scope>
</reference>
<protein>
    <submittedName>
        <fullName evidence="1">Uncharacterized protein</fullName>
    </submittedName>
</protein>
<gene>
    <name evidence="1" type="ORF">M9H77_09656</name>
</gene>
<evidence type="ECO:0000313" key="1">
    <source>
        <dbReference type="EMBL" id="KAI5678706.1"/>
    </source>
</evidence>
<dbReference type="Proteomes" id="UP001060085">
    <property type="component" value="Linkage Group LG02"/>
</dbReference>
<sequence>MMPPDQESASSITGNPANIGTKTNRAHESVALQIDQPTSNVINPCVDDQIPHHHQQANAVRASILRQSLRPVTLKFEDVSYSIGLKSTGGACLSSSHAKPIRSVLNGVSGIVRPGELLAMLGPSGSGKTTLLTALAGRLPGKISGSITYNGQPFSSAMKRKAGFVSQDDILYPHLTVLETLTYAAFLRLPKNLTKKEKIEQAELIIMELGLIRCRNSMVGGPLVRGISGGERKRVSIGQEMLVNPSLLLLDEPTSGLDSTTAQRIVATLRWVARGGRTVVTTIHQPSSRLYRMFDKVLVLSEGYPIYCGGANLVMDYFASIGYVPGFNLVNPADFLLDLANGVTTDTRQDDQTEFQVKPDTLDDKNSTRQYLVSCYKKHLCPALKDEIQQCLPARSQGLLASRNGSENQWTTSWWLQFKVLLSRGVKERRHESYSGLRIFQVMSVSILSGLLWWHSGTVHIQDQVGLLFFFSIFWGFFPLFNAIFAFPQERPMLIKERSSGMYRLSSYYFARMIGDLPMELVLPTIFITTTYWMGGLKPSIISFILTLLIILLNVLVSQGLGLALGAILMDVKQATALSSVTMLVFLLASGYYIQHIPGFISWIKFVSFSHYTYKLLIGVQYSKNEVYECRIGVHCKVFDDPAIEFLGIDCLAKDVVALILMLVGYRLLAYVALRFGQPH</sequence>
<name>A0ACC0C191_CATRO</name>
<organism evidence="1 2">
    <name type="scientific">Catharanthus roseus</name>
    <name type="common">Madagascar periwinkle</name>
    <name type="synonym">Vinca rosea</name>
    <dbReference type="NCBI Taxonomy" id="4058"/>
    <lineage>
        <taxon>Eukaryota</taxon>
        <taxon>Viridiplantae</taxon>
        <taxon>Streptophyta</taxon>
        <taxon>Embryophyta</taxon>
        <taxon>Tracheophyta</taxon>
        <taxon>Spermatophyta</taxon>
        <taxon>Magnoliopsida</taxon>
        <taxon>eudicotyledons</taxon>
        <taxon>Gunneridae</taxon>
        <taxon>Pentapetalae</taxon>
        <taxon>asterids</taxon>
        <taxon>lamiids</taxon>
        <taxon>Gentianales</taxon>
        <taxon>Apocynaceae</taxon>
        <taxon>Rauvolfioideae</taxon>
        <taxon>Vinceae</taxon>
        <taxon>Catharanthinae</taxon>
        <taxon>Catharanthus</taxon>
    </lineage>
</organism>
<dbReference type="EMBL" id="CM044702">
    <property type="protein sequence ID" value="KAI5678706.1"/>
    <property type="molecule type" value="Genomic_DNA"/>
</dbReference>
<evidence type="ECO:0000313" key="2">
    <source>
        <dbReference type="Proteomes" id="UP001060085"/>
    </source>
</evidence>
<accession>A0ACC0C191</accession>
<keyword evidence="2" id="KW-1185">Reference proteome</keyword>
<comment type="caution">
    <text evidence="1">The sequence shown here is derived from an EMBL/GenBank/DDBJ whole genome shotgun (WGS) entry which is preliminary data.</text>
</comment>